<dbReference type="Gene3D" id="3.40.50.1580">
    <property type="entry name" value="Nucleoside phosphorylase domain"/>
    <property type="match status" value="1"/>
</dbReference>
<evidence type="ECO:0000313" key="4">
    <source>
        <dbReference type="EMBL" id="MBO8186646.1"/>
    </source>
</evidence>
<dbReference type="EMBL" id="JAFFZN010000011">
    <property type="protein sequence ID" value="MBO8186646.1"/>
    <property type="molecule type" value="Genomic_DNA"/>
</dbReference>
<dbReference type="CDD" id="cd17766">
    <property type="entry name" value="futalosine_nucleosidase_MqnB"/>
    <property type="match status" value="1"/>
</dbReference>
<keyword evidence="1" id="KW-0474">Menaquinone biosynthesis</keyword>
<evidence type="ECO:0000259" key="3">
    <source>
        <dbReference type="Pfam" id="PF01048"/>
    </source>
</evidence>
<dbReference type="NCBIfam" id="NF006087">
    <property type="entry name" value="PRK08236.1"/>
    <property type="match status" value="1"/>
</dbReference>
<keyword evidence="5" id="KW-1185">Reference proteome</keyword>
<protein>
    <recommendedName>
        <fullName evidence="1 2">Futalosine hydrolase</fullName>
        <shortName evidence="1">FL hydrolase</shortName>
        <ecNumber evidence="1 2">3.2.2.26</ecNumber>
    </recommendedName>
    <alternativeName>
        <fullName evidence="1">Futalosine nucleosidase</fullName>
    </alternativeName>
    <alternativeName>
        <fullName evidence="1">Menaquinone biosynthetic enzyme MqnB</fullName>
    </alternativeName>
</protein>
<dbReference type="SUPFAM" id="SSF53167">
    <property type="entry name" value="Purine and uridine phosphorylases"/>
    <property type="match status" value="1"/>
</dbReference>
<dbReference type="NCBIfam" id="TIGR03664">
    <property type="entry name" value="fut_nucase"/>
    <property type="match status" value="1"/>
</dbReference>
<dbReference type="RefSeq" id="WP_209265445.1">
    <property type="nucleotide sequence ID" value="NZ_JAFFZN010000011.1"/>
</dbReference>
<dbReference type="EC" id="3.2.2.26" evidence="1 2"/>
<comment type="function">
    <text evidence="1">Catalyzes the hydrolysis of futalosine (FL) to dehypoxanthine futalosine (DHFL) and hypoxanthine, a step in the biosynthesis of menaquinone (MK, vitamin K2).</text>
</comment>
<feature type="domain" description="Nucleoside phosphorylase" evidence="3">
    <location>
        <begin position="35"/>
        <end position="198"/>
    </location>
</feature>
<evidence type="ECO:0000256" key="2">
    <source>
        <dbReference type="NCBIfam" id="TIGR03664"/>
    </source>
</evidence>
<dbReference type="InterPro" id="IPR000845">
    <property type="entry name" value="Nucleoside_phosphorylase_d"/>
</dbReference>
<dbReference type="GO" id="GO:0016798">
    <property type="term" value="F:hydrolase activity, acting on glycosyl bonds"/>
    <property type="evidence" value="ECO:0007669"/>
    <property type="project" value="UniProtKB-KW"/>
</dbReference>
<name>A0ABS3WU42_9ACTN</name>
<dbReference type="Proteomes" id="UP001518976">
    <property type="component" value="Unassembled WGS sequence"/>
</dbReference>
<sequence length="234" mass="23759">MLSAYRRVLVVAAVAAEREAVVAAAEPARAPHLDVVAAGVGPAAAAAATATALVTAAHQARPYDLVIATGISGGFAANGVHVGDTVVADRIVAADLGAETPAGFASVAELGFGHAEHTPPPHLVREVAEATGARTGPVLSVSTTTGTQEHTERLLARHPDAAAEAMEGFGVAEAARAHSTELPVLELRTVSNAVGPRDRAAWRIPEALAALTTAFGKLVPQQHTEGLPSWTPTP</sequence>
<comment type="similarity">
    <text evidence="1">Belongs to the PNP/UDP phosphorylase family. Futalosine hydrolase subfamily.</text>
</comment>
<comment type="caution">
    <text evidence="4">The sequence shown here is derived from an EMBL/GenBank/DDBJ whole genome shotgun (WGS) entry which is preliminary data.</text>
</comment>
<comment type="catalytic activity">
    <reaction evidence="1">
        <text>futalosine + H2O = dehypoxanthine futalosine + hypoxanthine</text>
        <dbReference type="Rhea" id="RHEA:25904"/>
        <dbReference type="ChEBI" id="CHEBI:15377"/>
        <dbReference type="ChEBI" id="CHEBI:17368"/>
        <dbReference type="ChEBI" id="CHEBI:58863"/>
        <dbReference type="ChEBI" id="CHEBI:58864"/>
        <dbReference type="EC" id="3.2.2.26"/>
    </reaction>
</comment>
<dbReference type="HAMAP" id="MF_00991">
    <property type="entry name" value="MqnB"/>
    <property type="match status" value="1"/>
</dbReference>
<dbReference type="Pfam" id="PF01048">
    <property type="entry name" value="PNP_UDP_1"/>
    <property type="match status" value="1"/>
</dbReference>
<accession>A0ABS3WU42</accession>
<dbReference type="PANTHER" id="PTHR46832:SF2">
    <property type="entry name" value="FUTALOSINE HYDROLASE"/>
    <property type="match status" value="1"/>
</dbReference>
<comment type="pathway">
    <text evidence="1">Quinol/quinone metabolism; menaquinone biosynthesis.</text>
</comment>
<dbReference type="PANTHER" id="PTHR46832">
    <property type="entry name" value="5'-METHYLTHIOADENOSINE/S-ADENOSYLHOMOCYSTEINE NUCLEOSIDASE"/>
    <property type="match status" value="1"/>
</dbReference>
<gene>
    <name evidence="1" type="primary">mqnB</name>
    <name evidence="4" type="ORF">JW592_14425</name>
</gene>
<evidence type="ECO:0000256" key="1">
    <source>
        <dbReference type="HAMAP-Rule" id="MF_00991"/>
    </source>
</evidence>
<keyword evidence="4" id="KW-0326">Glycosidase</keyword>
<reference evidence="4 5" key="1">
    <citation type="submission" date="2021-02" db="EMBL/GenBank/DDBJ databases">
        <title>Streptomyces spirodelae sp. nov., isolated from duckweed.</title>
        <authorList>
            <person name="Saimee Y."/>
            <person name="Duangmal K."/>
        </authorList>
    </citation>
    <scope>NUCLEOTIDE SEQUENCE [LARGE SCALE GENOMIC DNA]</scope>
    <source>
        <strain evidence="4 5">DW4-2</strain>
    </source>
</reference>
<dbReference type="InterPro" id="IPR019963">
    <property type="entry name" value="FL_hydrolase_MqnB"/>
</dbReference>
<proteinExistence type="inferred from homology"/>
<organism evidence="4 5">
    <name type="scientific">Streptomyces spirodelae</name>
    <dbReference type="NCBI Taxonomy" id="2812904"/>
    <lineage>
        <taxon>Bacteria</taxon>
        <taxon>Bacillati</taxon>
        <taxon>Actinomycetota</taxon>
        <taxon>Actinomycetes</taxon>
        <taxon>Kitasatosporales</taxon>
        <taxon>Streptomycetaceae</taxon>
        <taxon>Streptomyces</taxon>
    </lineage>
</organism>
<keyword evidence="1 4" id="KW-0378">Hydrolase</keyword>
<evidence type="ECO:0000313" key="5">
    <source>
        <dbReference type="Proteomes" id="UP001518976"/>
    </source>
</evidence>
<dbReference type="InterPro" id="IPR035994">
    <property type="entry name" value="Nucleoside_phosphorylase_sf"/>
</dbReference>